<protein>
    <submittedName>
        <fullName evidence="1">Uncharacterized protein</fullName>
    </submittedName>
</protein>
<proteinExistence type="predicted"/>
<sequence>MTVIFLRRFVGPPSMTIASYTHPLAVVESCIAIRQMLYACVRYNLFQSGFYIFCGVRIIESRPMFTHFTGIFCPWFNFSNQQKTVLQDVLSVHTTAMGQRVCHLRNLSLNKPF</sequence>
<accession>A0A8X6YGQ0</accession>
<organism evidence="1 2">
    <name type="scientific">Trichonephila inaurata madagascariensis</name>
    <dbReference type="NCBI Taxonomy" id="2747483"/>
    <lineage>
        <taxon>Eukaryota</taxon>
        <taxon>Metazoa</taxon>
        <taxon>Ecdysozoa</taxon>
        <taxon>Arthropoda</taxon>
        <taxon>Chelicerata</taxon>
        <taxon>Arachnida</taxon>
        <taxon>Araneae</taxon>
        <taxon>Araneomorphae</taxon>
        <taxon>Entelegynae</taxon>
        <taxon>Araneoidea</taxon>
        <taxon>Nephilidae</taxon>
        <taxon>Trichonephila</taxon>
        <taxon>Trichonephila inaurata</taxon>
    </lineage>
</organism>
<dbReference type="EMBL" id="BMAV01018326">
    <property type="protein sequence ID" value="GFY70560.1"/>
    <property type="molecule type" value="Genomic_DNA"/>
</dbReference>
<evidence type="ECO:0000313" key="1">
    <source>
        <dbReference type="EMBL" id="GFY70560.1"/>
    </source>
</evidence>
<evidence type="ECO:0000313" key="2">
    <source>
        <dbReference type="Proteomes" id="UP000886998"/>
    </source>
</evidence>
<reference evidence="1" key="1">
    <citation type="submission" date="2020-08" db="EMBL/GenBank/DDBJ databases">
        <title>Multicomponent nature underlies the extraordinary mechanical properties of spider dragline silk.</title>
        <authorList>
            <person name="Kono N."/>
            <person name="Nakamura H."/>
            <person name="Mori M."/>
            <person name="Yoshida Y."/>
            <person name="Ohtoshi R."/>
            <person name="Malay A.D."/>
            <person name="Moran D.A.P."/>
            <person name="Tomita M."/>
            <person name="Numata K."/>
            <person name="Arakawa K."/>
        </authorList>
    </citation>
    <scope>NUCLEOTIDE SEQUENCE</scope>
</reference>
<comment type="caution">
    <text evidence="1">The sequence shown here is derived from an EMBL/GenBank/DDBJ whole genome shotgun (WGS) entry which is preliminary data.</text>
</comment>
<dbReference type="Proteomes" id="UP000886998">
    <property type="component" value="Unassembled WGS sequence"/>
</dbReference>
<dbReference type="AlphaFoldDB" id="A0A8X6YGQ0"/>
<name>A0A8X6YGQ0_9ARAC</name>
<keyword evidence="2" id="KW-1185">Reference proteome</keyword>
<gene>
    <name evidence="1" type="ORF">TNIN_313081</name>
</gene>